<organism evidence="2 3">
    <name type="scientific">Sistotremastrum suecicum HHB10207 ss-3</name>
    <dbReference type="NCBI Taxonomy" id="1314776"/>
    <lineage>
        <taxon>Eukaryota</taxon>
        <taxon>Fungi</taxon>
        <taxon>Dikarya</taxon>
        <taxon>Basidiomycota</taxon>
        <taxon>Agaricomycotina</taxon>
        <taxon>Agaricomycetes</taxon>
        <taxon>Sistotremastrales</taxon>
        <taxon>Sistotremastraceae</taxon>
        <taxon>Sistotremastrum</taxon>
    </lineage>
</organism>
<name>A0A166BPW8_9AGAM</name>
<dbReference type="AlphaFoldDB" id="A0A166BPW8"/>
<sequence>MQMLQTQIRYGQKLGRTLERFSQSQRRRKRRRRSSETGCALHEDRGRDPYCCEVQGSRRSPNSCTSSSRLNRAALRASSHGLTKLGTPDDGQDVAGTQLMQIFSGERCLCLFTFCKLRSLKKPYLCRWWAAGRLHKAGLRHFPSAPNQPTRTHLAPPLCGAHSHVISLIISISCPFSSSLVLS</sequence>
<feature type="region of interest" description="Disordered" evidence="1">
    <location>
        <begin position="20"/>
        <end position="41"/>
    </location>
</feature>
<keyword evidence="3" id="KW-1185">Reference proteome</keyword>
<gene>
    <name evidence="2" type="ORF">SISSUDRAFT_56203</name>
</gene>
<evidence type="ECO:0000313" key="2">
    <source>
        <dbReference type="EMBL" id="KZT36617.1"/>
    </source>
</evidence>
<accession>A0A166BPW8</accession>
<dbReference type="Proteomes" id="UP000076798">
    <property type="component" value="Unassembled WGS sequence"/>
</dbReference>
<evidence type="ECO:0000256" key="1">
    <source>
        <dbReference type="SAM" id="MobiDB-lite"/>
    </source>
</evidence>
<proteinExistence type="predicted"/>
<reference evidence="2 3" key="1">
    <citation type="journal article" date="2016" name="Mol. Biol. Evol.">
        <title>Comparative Genomics of Early-Diverging Mushroom-Forming Fungi Provides Insights into the Origins of Lignocellulose Decay Capabilities.</title>
        <authorList>
            <person name="Nagy L.G."/>
            <person name="Riley R."/>
            <person name="Tritt A."/>
            <person name="Adam C."/>
            <person name="Daum C."/>
            <person name="Floudas D."/>
            <person name="Sun H."/>
            <person name="Yadav J.S."/>
            <person name="Pangilinan J."/>
            <person name="Larsson K.H."/>
            <person name="Matsuura K."/>
            <person name="Barry K."/>
            <person name="Labutti K."/>
            <person name="Kuo R."/>
            <person name="Ohm R.A."/>
            <person name="Bhattacharya S.S."/>
            <person name="Shirouzu T."/>
            <person name="Yoshinaga Y."/>
            <person name="Martin F.M."/>
            <person name="Grigoriev I.V."/>
            <person name="Hibbett D.S."/>
        </authorList>
    </citation>
    <scope>NUCLEOTIDE SEQUENCE [LARGE SCALE GENOMIC DNA]</scope>
    <source>
        <strain evidence="2 3">HHB10207 ss-3</strain>
    </source>
</reference>
<dbReference type="EMBL" id="KV428103">
    <property type="protein sequence ID" value="KZT36617.1"/>
    <property type="molecule type" value="Genomic_DNA"/>
</dbReference>
<protein>
    <submittedName>
        <fullName evidence="2">Uncharacterized protein</fullName>
    </submittedName>
</protein>
<evidence type="ECO:0000313" key="3">
    <source>
        <dbReference type="Proteomes" id="UP000076798"/>
    </source>
</evidence>